<dbReference type="EMBL" id="CP020953">
    <property type="protein sequence ID" value="AWI07210.1"/>
    <property type="molecule type" value="Genomic_DNA"/>
</dbReference>
<evidence type="ECO:0008006" key="4">
    <source>
        <dbReference type="Google" id="ProtNLM"/>
    </source>
</evidence>
<dbReference type="AlphaFoldDB" id="A0A2U8DX47"/>
<dbReference type="KEGG" id="cdrk:B9W14_22950"/>
<evidence type="ECO:0000256" key="1">
    <source>
        <dbReference type="SAM" id="Coils"/>
    </source>
</evidence>
<keyword evidence="3" id="KW-1185">Reference proteome</keyword>
<sequence>MDFSLDIGELTATIREYENVIKDLEEQKENINKAIKVLADLGWSGEAKDKFMENHIKKQEFYTKLIEDIKYEKNALENEEKPRAIQLKKRCEGFEDCIKRSAGGASLTNDDTGIISLQYGGQFPINNNVNECTNDYYRNMNSKFVEILSLVNSLTFTTFPITGNVESAETSLRNQTTSLTEFDTSFNTYCSGVRDMEENICSVFSKISGITEGISQIRGMSIISESGQVDKNKVKQLMLKNPSGLTNEEKEMLAYLEKVLGEKRYAELKEQAIKEEKDLAQLMNLTGSYVPSSIAYIIDPETGNVIGLQNVDKKTLHRINYLADKLNWLKENELSDDEGSWMFWKVYSRQYFEGELAKTLSEIKSGEYAKKQEIKDRVYMGLDGTLEFIGGYTEKDLGFTVATGGAALTEGLAAPIAIPVGGYLMADGSSAMTEGGTKVVNALTGKKFNTINPLRDWVYKKSFGDENGEMYYNRASLICGGICIAGDVQSISKIIGEDSIKVVPRPQNIAKAERLKLPIETITTKTINGTTKKTVDTIQVIDQSTKTPMILQRTITEHLLLNTWDFTKNSFYTGVDLRNTKGTAQSVQSSLLPNED</sequence>
<dbReference type="RefSeq" id="WP_108849530.1">
    <property type="nucleotide sequence ID" value="NZ_CP020953.1"/>
</dbReference>
<protein>
    <recommendedName>
        <fullName evidence="4">LXG domain-containing protein</fullName>
    </recommendedName>
</protein>
<evidence type="ECO:0000313" key="2">
    <source>
        <dbReference type="EMBL" id="AWI07210.1"/>
    </source>
</evidence>
<dbReference type="InterPro" id="IPR036689">
    <property type="entry name" value="ESAT-6-like_sf"/>
</dbReference>
<reference evidence="3" key="1">
    <citation type="submission" date="2017-04" db="EMBL/GenBank/DDBJ databases">
        <authorList>
            <person name="Song Y."/>
            <person name="Cho B.-K."/>
        </authorList>
    </citation>
    <scope>NUCLEOTIDE SEQUENCE [LARGE SCALE GENOMIC DNA]</scope>
    <source>
        <strain evidence="3">SL1</strain>
    </source>
</reference>
<feature type="coiled-coil region" evidence="1">
    <location>
        <begin position="7"/>
        <end position="41"/>
    </location>
</feature>
<dbReference type="SUPFAM" id="SSF140453">
    <property type="entry name" value="EsxAB dimer-like"/>
    <property type="match status" value="1"/>
</dbReference>
<keyword evidence="1" id="KW-0175">Coiled coil</keyword>
<dbReference type="Proteomes" id="UP000244910">
    <property type="component" value="Chromosome"/>
</dbReference>
<proteinExistence type="predicted"/>
<gene>
    <name evidence="2" type="ORF">B9W14_22950</name>
</gene>
<dbReference type="OrthoDB" id="1938402at2"/>
<evidence type="ECO:0000313" key="3">
    <source>
        <dbReference type="Proteomes" id="UP000244910"/>
    </source>
</evidence>
<organism evidence="2 3">
    <name type="scientific">Clostridium drakei</name>
    <dbReference type="NCBI Taxonomy" id="332101"/>
    <lineage>
        <taxon>Bacteria</taxon>
        <taxon>Bacillati</taxon>
        <taxon>Bacillota</taxon>
        <taxon>Clostridia</taxon>
        <taxon>Eubacteriales</taxon>
        <taxon>Clostridiaceae</taxon>
        <taxon>Clostridium</taxon>
    </lineage>
</organism>
<name>A0A2U8DX47_9CLOT</name>
<accession>A0A2U8DX47</accession>